<dbReference type="Proteomes" id="UP000318571">
    <property type="component" value="Chromosome 1"/>
</dbReference>
<sequence length="75" mass="8936">MLPVYIHHNIKSQVMRTKVARVDGDLFALRDDLKKFLFERYQMDFISQVGEVYGKVIFRGDFEQDFKEFLIAKGF</sequence>
<comment type="caution">
    <text evidence="8">The sequence shown here is derived from an EMBL/GenBank/DDBJ whole genome shotgun (WGS) entry which is preliminary data.</text>
</comment>
<evidence type="ECO:0000256" key="4">
    <source>
        <dbReference type="ARBA" id="ARBA00023128"/>
    </source>
</evidence>
<evidence type="ECO:0000313" key="8">
    <source>
        <dbReference type="EMBL" id="TRY68517.1"/>
    </source>
</evidence>
<evidence type="ECO:0000256" key="1">
    <source>
        <dbReference type="ARBA" id="ARBA00004173"/>
    </source>
</evidence>
<comment type="similarity">
    <text evidence="2">Belongs to the mitochondrion-specific ribosomal protein mL49 family.</text>
</comment>
<dbReference type="GO" id="GO:0003735">
    <property type="term" value="F:structural constituent of ribosome"/>
    <property type="evidence" value="ECO:0007669"/>
    <property type="project" value="InterPro"/>
</dbReference>
<dbReference type="PANTHER" id="PTHR13477">
    <property type="entry name" value="MITOCHONDRIAL 39S RIBOSOMAL PROTEIN L49"/>
    <property type="match status" value="1"/>
</dbReference>
<protein>
    <recommendedName>
        <fullName evidence="6">Large ribosomal subunit protein mL49</fullName>
    </recommendedName>
    <alternativeName>
        <fullName evidence="7">39S ribosomal protein L49, mitochondrial</fullName>
    </alternativeName>
</protein>
<accession>A0A553NSW3</accession>
<proteinExistence type="inferred from homology"/>
<organism evidence="8 9">
    <name type="scientific">Tigriopus californicus</name>
    <name type="common">Marine copepod</name>
    <dbReference type="NCBI Taxonomy" id="6832"/>
    <lineage>
        <taxon>Eukaryota</taxon>
        <taxon>Metazoa</taxon>
        <taxon>Ecdysozoa</taxon>
        <taxon>Arthropoda</taxon>
        <taxon>Crustacea</taxon>
        <taxon>Multicrustacea</taxon>
        <taxon>Hexanauplia</taxon>
        <taxon>Copepoda</taxon>
        <taxon>Harpacticoida</taxon>
        <taxon>Harpacticidae</taxon>
        <taxon>Tigriopus</taxon>
    </lineage>
</organism>
<reference evidence="8 9" key="1">
    <citation type="journal article" date="2018" name="Nat. Ecol. Evol.">
        <title>Genomic signatures of mitonuclear coevolution across populations of Tigriopus californicus.</title>
        <authorList>
            <person name="Barreto F.S."/>
            <person name="Watson E.T."/>
            <person name="Lima T.G."/>
            <person name="Willett C.S."/>
            <person name="Edmands S."/>
            <person name="Li W."/>
            <person name="Burton R.S."/>
        </authorList>
    </citation>
    <scope>NUCLEOTIDE SEQUENCE [LARGE SCALE GENOMIC DNA]</scope>
    <source>
        <strain evidence="8 9">San Diego</strain>
    </source>
</reference>
<keyword evidence="3" id="KW-0689">Ribosomal protein</keyword>
<keyword evidence="9" id="KW-1185">Reference proteome</keyword>
<dbReference type="GO" id="GO:0005762">
    <property type="term" value="C:mitochondrial large ribosomal subunit"/>
    <property type="evidence" value="ECO:0007669"/>
    <property type="project" value="TreeGrafter"/>
</dbReference>
<evidence type="ECO:0000256" key="2">
    <source>
        <dbReference type="ARBA" id="ARBA00005677"/>
    </source>
</evidence>
<dbReference type="STRING" id="6832.A0A553NSW3"/>
<gene>
    <name evidence="8" type="ORF">TCAL_03267</name>
</gene>
<dbReference type="GO" id="GO:0006412">
    <property type="term" value="P:translation"/>
    <property type="evidence" value="ECO:0007669"/>
    <property type="project" value="InterPro"/>
</dbReference>
<evidence type="ECO:0000313" key="9">
    <source>
        <dbReference type="Proteomes" id="UP000318571"/>
    </source>
</evidence>
<dbReference type="PANTHER" id="PTHR13477:SF0">
    <property type="entry name" value="LARGE RIBOSOMAL SUBUNIT PROTEIN ML49"/>
    <property type="match status" value="1"/>
</dbReference>
<dbReference type="EMBL" id="VCGU01000010">
    <property type="protein sequence ID" value="TRY68517.1"/>
    <property type="molecule type" value="Genomic_DNA"/>
</dbReference>
<dbReference type="InterPro" id="IPR007740">
    <property type="entry name" value="Ribosomal_mL49"/>
</dbReference>
<keyword evidence="5" id="KW-0687">Ribonucleoprotein</keyword>
<evidence type="ECO:0000256" key="7">
    <source>
        <dbReference type="ARBA" id="ARBA00035545"/>
    </source>
</evidence>
<evidence type="ECO:0000256" key="5">
    <source>
        <dbReference type="ARBA" id="ARBA00023274"/>
    </source>
</evidence>
<evidence type="ECO:0000256" key="6">
    <source>
        <dbReference type="ARBA" id="ARBA00035191"/>
    </source>
</evidence>
<name>A0A553NSW3_TIGCA</name>
<evidence type="ECO:0000256" key="3">
    <source>
        <dbReference type="ARBA" id="ARBA00022980"/>
    </source>
</evidence>
<dbReference type="Pfam" id="PF05046">
    <property type="entry name" value="Img2"/>
    <property type="match status" value="1"/>
</dbReference>
<keyword evidence="4" id="KW-0496">Mitochondrion</keyword>
<dbReference type="AlphaFoldDB" id="A0A553NSW3"/>
<dbReference type="Gene3D" id="3.30.780.10">
    <property type="entry name" value="SUI1-like domain"/>
    <property type="match status" value="1"/>
</dbReference>
<comment type="subcellular location">
    <subcellularLocation>
        <location evidence="1">Mitochondrion</location>
    </subcellularLocation>
</comment>